<reference evidence="2 3" key="1">
    <citation type="submission" date="2018-04" db="EMBL/GenBank/DDBJ databases">
        <authorList>
            <person name="Vogel A."/>
        </authorList>
    </citation>
    <scope>NUCLEOTIDE SEQUENCE [LARGE SCALE GENOMIC DNA]</scope>
</reference>
<organism evidence="2 3">
    <name type="scientific">Cuscuta campestris</name>
    <dbReference type="NCBI Taxonomy" id="132261"/>
    <lineage>
        <taxon>Eukaryota</taxon>
        <taxon>Viridiplantae</taxon>
        <taxon>Streptophyta</taxon>
        <taxon>Embryophyta</taxon>
        <taxon>Tracheophyta</taxon>
        <taxon>Spermatophyta</taxon>
        <taxon>Magnoliopsida</taxon>
        <taxon>eudicotyledons</taxon>
        <taxon>Gunneridae</taxon>
        <taxon>Pentapetalae</taxon>
        <taxon>asterids</taxon>
        <taxon>lamiids</taxon>
        <taxon>Solanales</taxon>
        <taxon>Convolvulaceae</taxon>
        <taxon>Cuscuteae</taxon>
        <taxon>Cuscuta</taxon>
        <taxon>Cuscuta subgen. Grammica</taxon>
        <taxon>Cuscuta sect. Cleistogrammica</taxon>
    </lineage>
</organism>
<protein>
    <submittedName>
        <fullName evidence="2">Uncharacterized protein</fullName>
    </submittedName>
</protein>
<feature type="compositionally biased region" description="Basic and acidic residues" evidence="1">
    <location>
        <begin position="210"/>
        <end position="222"/>
    </location>
</feature>
<evidence type="ECO:0000313" key="2">
    <source>
        <dbReference type="EMBL" id="VFQ59797.1"/>
    </source>
</evidence>
<dbReference type="AlphaFoldDB" id="A0A484K970"/>
<feature type="compositionally biased region" description="Low complexity" evidence="1">
    <location>
        <begin position="106"/>
        <end position="115"/>
    </location>
</feature>
<feature type="region of interest" description="Disordered" evidence="1">
    <location>
        <begin position="195"/>
        <end position="229"/>
    </location>
</feature>
<evidence type="ECO:0000256" key="1">
    <source>
        <dbReference type="SAM" id="MobiDB-lite"/>
    </source>
</evidence>
<gene>
    <name evidence="2" type="ORF">CCAM_LOCUS1573</name>
</gene>
<proteinExistence type="predicted"/>
<feature type="region of interest" description="Disordered" evidence="1">
    <location>
        <begin position="75"/>
        <end position="118"/>
    </location>
</feature>
<name>A0A484K970_9ASTE</name>
<evidence type="ECO:0000313" key="3">
    <source>
        <dbReference type="Proteomes" id="UP000595140"/>
    </source>
</evidence>
<dbReference type="OrthoDB" id="1425037at2759"/>
<dbReference type="Proteomes" id="UP000595140">
    <property type="component" value="Unassembled WGS sequence"/>
</dbReference>
<dbReference type="EMBL" id="OOIL02000049">
    <property type="protein sequence ID" value="VFQ59797.1"/>
    <property type="molecule type" value="Genomic_DNA"/>
</dbReference>
<keyword evidence="3" id="KW-1185">Reference proteome</keyword>
<accession>A0A484K970</accession>
<sequence length="257" mass="29366">MEDKESITEFHGRVRDLANEAERLGRPFEEDNLVLKSPPDAPVQEDEEFIQILDEDPLVAVSKVPFQKESVAKKSKKKVIPNTIPQRRSKRKLKLEEDLIPEAPPQKKQSSSSSPMDPAAKDQKFICYLTHTNTVSKIMARLLYKIKHNIPFDLGQLIFDQIMLFAAEKYKVNSIGLPYPTLLYSLLVSQGFSKEEKEEEDLEEPQLQVDSRHMEGKHHNDMEVAGPTTANIEKAPSLVKFLKQKLMQVKEELARTS</sequence>